<protein>
    <submittedName>
        <fullName evidence="3">Uncharacterized protein</fullName>
    </submittedName>
</protein>
<keyword evidence="1" id="KW-0175">Coiled coil</keyword>
<feature type="coiled-coil region" evidence="1">
    <location>
        <begin position="48"/>
        <end position="75"/>
    </location>
</feature>
<comment type="caution">
    <text evidence="3">The sequence shown here is derived from an EMBL/GenBank/DDBJ whole genome shotgun (WGS) entry which is preliminary data.</text>
</comment>
<reference evidence="3 4" key="1">
    <citation type="journal article" date="2024" name="Commun. Biol.">
        <title>Comparative genomic analysis of thermophilic fungi reveals convergent evolutionary adaptations and gene losses.</title>
        <authorList>
            <person name="Steindorff A.S."/>
            <person name="Aguilar-Pontes M.V."/>
            <person name="Robinson A.J."/>
            <person name="Andreopoulos B."/>
            <person name="LaButti K."/>
            <person name="Kuo A."/>
            <person name="Mondo S."/>
            <person name="Riley R."/>
            <person name="Otillar R."/>
            <person name="Haridas S."/>
            <person name="Lipzen A."/>
            <person name="Grimwood J."/>
            <person name="Schmutz J."/>
            <person name="Clum A."/>
            <person name="Reid I.D."/>
            <person name="Moisan M.C."/>
            <person name="Butler G."/>
            <person name="Nguyen T.T.M."/>
            <person name="Dewar K."/>
            <person name="Conant G."/>
            <person name="Drula E."/>
            <person name="Henrissat B."/>
            <person name="Hansel C."/>
            <person name="Singer S."/>
            <person name="Hutchinson M.I."/>
            <person name="de Vries R.P."/>
            <person name="Natvig D.O."/>
            <person name="Powell A.J."/>
            <person name="Tsang A."/>
            <person name="Grigoriev I.V."/>
        </authorList>
    </citation>
    <scope>NUCLEOTIDE SEQUENCE [LARGE SCALE GENOMIC DNA]</scope>
    <source>
        <strain evidence="3 4">ATCC 22073</strain>
    </source>
</reference>
<dbReference type="GeneID" id="98122421"/>
<sequence>MDPKMDESESDIVKTPPSVVSDAFSPNPSVGFAFDRESVRNEMDRSELLFAKTELARLQLELDNERDARWRAECNLSRAGSSLVAARCGLEMVLARLNEPDSTLHAGWEGSQASRNAARADPDALDKLEKEKDGLRAKLEERDAEIQALKEELADVNTRLEKATEESSAAVVAAEVGMREELAEARAESMRYRLSYESQQTSTQLVLELAKVFISEKFSPEEYPTMFKPLFESDQTAAVSEWPGSANAWTIELPCLKSDDEPEDDGPLTSRFEIWGLFVCVFSAAKARRFNTINGVRSLKTLASHLKTTPEVHLDMLNLVLRSIVDGLDDAKAQTGACAETAMLLFYEISNIVCLRWPMLKASGIKPALVKASDFGCALTLAMASNTATTIIEIRGGISSFGIGMLMRDDGSLLVVDQVRKVVWLTKRWTARYCPQGVKAYSRSGATAKMAIQNDRPPHRKLWQAALSRGPMEVRDEALESSK</sequence>
<organism evidence="3 4">
    <name type="scientific">Remersonia thermophila</name>
    <dbReference type="NCBI Taxonomy" id="72144"/>
    <lineage>
        <taxon>Eukaryota</taxon>
        <taxon>Fungi</taxon>
        <taxon>Dikarya</taxon>
        <taxon>Ascomycota</taxon>
        <taxon>Pezizomycotina</taxon>
        <taxon>Sordariomycetes</taxon>
        <taxon>Sordariomycetidae</taxon>
        <taxon>Sordariales</taxon>
        <taxon>Sordariales incertae sedis</taxon>
        <taxon>Remersonia</taxon>
    </lineage>
</organism>
<dbReference type="EMBL" id="JAZGUE010000001">
    <property type="protein sequence ID" value="KAL2270789.1"/>
    <property type="molecule type" value="Genomic_DNA"/>
</dbReference>
<evidence type="ECO:0000256" key="2">
    <source>
        <dbReference type="SAM" id="MobiDB-lite"/>
    </source>
</evidence>
<dbReference type="RefSeq" id="XP_070869513.1">
    <property type="nucleotide sequence ID" value="XM_071007777.1"/>
</dbReference>
<evidence type="ECO:0000313" key="3">
    <source>
        <dbReference type="EMBL" id="KAL2270789.1"/>
    </source>
</evidence>
<proteinExistence type="predicted"/>
<gene>
    <name evidence="3" type="ORF">VTJ83DRAFT_160</name>
</gene>
<dbReference type="Proteomes" id="UP001600064">
    <property type="component" value="Unassembled WGS sequence"/>
</dbReference>
<evidence type="ECO:0000256" key="1">
    <source>
        <dbReference type="SAM" id="Coils"/>
    </source>
</evidence>
<accession>A0ABR4DK98</accession>
<feature type="region of interest" description="Disordered" evidence="2">
    <location>
        <begin position="1"/>
        <end position="20"/>
    </location>
</feature>
<keyword evidence="4" id="KW-1185">Reference proteome</keyword>
<feature type="region of interest" description="Disordered" evidence="2">
    <location>
        <begin position="105"/>
        <end position="126"/>
    </location>
</feature>
<evidence type="ECO:0000313" key="4">
    <source>
        <dbReference type="Proteomes" id="UP001600064"/>
    </source>
</evidence>
<name>A0ABR4DK98_9PEZI</name>